<evidence type="ECO:0000256" key="2">
    <source>
        <dbReference type="SAM" id="MobiDB-lite"/>
    </source>
</evidence>
<evidence type="ECO:0000256" key="1">
    <source>
        <dbReference type="SAM" id="Coils"/>
    </source>
</evidence>
<feature type="region of interest" description="Disordered" evidence="2">
    <location>
        <begin position="438"/>
        <end position="458"/>
    </location>
</feature>
<sequence>MKLKRFLRTSDGSVSVYLIVIIVPIFLFHAVLIDFVRVKLAERETEAALWAANRSMFSRFDRELQSYGLFGIAGNEEESRQVFQTVLDHNLTASSEDSIFNYLDIRSEPEDSYIRPLFTLANHVVFRQQMLEDMKYQAPIEFTMELLDRFKNSGLTKQLAQAAKFHEHANILEEKIKPWNEALEEAWEAAQDFIDRGKRLHLKYSGTLGELHERADRIGLNTADSVRQSIHEVEEGLEKAEEALDSLQQSADSLGSTIALLLMNPEGNAEAINSLYQSLQSTKKSISETQRQISEFLQRKYELEELLKDILAYTALLASFQVSLEEDYAGFAEQHERLLEKVENARVLNEELRAEKEKLKSSLDNDSFQGYDVLDKIPVYSLEYFSIYKTESAKSLAQFSWLKEKWQSTVFFIGDDYGEISRQLEKMQELLVRFESEQGEKERERQERMNQLEVSDKEHKQKLGDALKELNSMLGQCGMWGSQDPYTALYQRLEGDSNGNPGLYSKYYQYNSDQPPEMSEVYAADRPDQAIKQAVSFSERISNVLTGIRDEIYMNEYALTKFSYRTAKLEAGKGGVPPASHVPSKPLDHPLADQEAEYILYGMNSCASNYSAAYGEMFVFFMAVHIVEGLMDPKKSVLNIGSPLLLFTVVAAQAAIEAVQDMQKLVKGEAVPVLKKVKSLTVYYKDLLRLFMLLHSNDSKMMSRMQALIELNTGKDLTERTTYLQATTSSTVRIWFMPAAMRLMSDLGLLDCGNKNKRCQITKTAVMSY</sequence>
<organism evidence="4 5">
    <name type="scientific">Paenibacillus residui</name>
    <dbReference type="NCBI Taxonomy" id="629724"/>
    <lineage>
        <taxon>Bacteria</taxon>
        <taxon>Bacillati</taxon>
        <taxon>Bacillota</taxon>
        <taxon>Bacilli</taxon>
        <taxon>Bacillales</taxon>
        <taxon>Paenibacillaceae</taxon>
        <taxon>Paenibacillus</taxon>
    </lineage>
</organism>
<keyword evidence="3" id="KW-0812">Transmembrane</keyword>
<feature type="transmembrane region" description="Helical" evidence="3">
    <location>
        <begin position="12"/>
        <end position="33"/>
    </location>
</feature>
<proteinExistence type="predicted"/>
<accession>A0ABW3D642</accession>
<evidence type="ECO:0000313" key="4">
    <source>
        <dbReference type="EMBL" id="MFD0868436.1"/>
    </source>
</evidence>
<comment type="caution">
    <text evidence="4">The sequence shown here is derived from an EMBL/GenBank/DDBJ whole genome shotgun (WGS) entry which is preliminary data.</text>
</comment>
<keyword evidence="5" id="KW-1185">Reference proteome</keyword>
<keyword evidence="3" id="KW-0472">Membrane</keyword>
<evidence type="ECO:0000256" key="3">
    <source>
        <dbReference type="SAM" id="Phobius"/>
    </source>
</evidence>
<reference evidence="5" key="1">
    <citation type="journal article" date="2019" name="Int. J. Syst. Evol. Microbiol.">
        <title>The Global Catalogue of Microorganisms (GCM) 10K type strain sequencing project: providing services to taxonomists for standard genome sequencing and annotation.</title>
        <authorList>
            <consortium name="The Broad Institute Genomics Platform"/>
            <consortium name="The Broad Institute Genome Sequencing Center for Infectious Disease"/>
            <person name="Wu L."/>
            <person name="Ma J."/>
        </authorList>
    </citation>
    <scope>NUCLEOTIDE SEQUENCE [LARGE SCALE GENOMIC DNA]</scope>
    <source>
        <strain evidence="5">CCUG 57263</strain>
    </source>
</reference>
<dbReference type="RefSeq" id="WP_379286399.1">
    <property type="nucleotide sequence ID" value="NZ_JBHTIU010000012.1"/>
</dbReference>
<gene>
    <name evidence="4" type="ORF">ACFQ03_04700</name>
</gene>
<keyword evidence="1" id="KW-0175">Coiled coil</keyword>
<dbReference type="InterPro" id="IPR043756">
    <property type="entry name" value="DUF5702"/>
</dbReference>
<dbReference type="EMBL" id="JBHTIU010000012">
    <property type="protein sequence ID" value="MFD0868436.1"/>
    <property type="molecule type" value="Genomic_DNA"/>
</dbReference>
<feature type="coiled-coil region" evidence="1">
    <location>
        <begin position="335"/>
        <end position="369"/>
    </location>
</feature>
<dbReference type="Pfam" id="PF18960">
    <property type="entry name" value="DUF5702"/>
    <property type="match status" value="1"/>
</dbReference>
<protein>
    <submittedName>
        <fullName evidence="4">DUF5702 domain-containing protein</fullName>
    </submittedName>
</protein>
<name>A0ABW3D642_9BACL</name>
<dbReference type="Proteomes" id="UP001597120">
    <property type="component" value="Unassembled WGS sequence"/>
</dbReference>
<feature type="coiled-coil region" evidence="1">
    <location>
        <begin position="223"/>
        <end position="299"/>
    </location>
</feature>
<keyword evidence="3" id="KW-1133">Transmembrane helix</keyword>
<evidence type="ECO:0000313" key="5">
    <source>
        <dbReference type="Proteomes" id="UP001597120"/>
    </source>
</evidence>